<evidence type="ECO:0000313" key="8">
    <source>
        <dbReference type="EMBL" id="GAA3795274.1"/>
    </source>
</evidence>
<dbReference type="InterPro" id="IPR013525">
    <property type="entry name" value="ABC2_TM"/>
</dbReference>
<feature type="transmembrane region" description="Helical" evidence="6">
    <location>
        <begin position="357"/>
        <end position="379"/>
    </location>
</feature>
<keyword evidence="3 6" id="KW-0812">Transmembrane</keyword>
<evidence type="ECO:0000256" key="6">
    <source>
        <dbReference type="SAM" id="Phobius"/>
    </source>
</evidence>
<evidence type="ECO:0000256" key="1">
    <source>
        <dbReference type="ARBA" id="ARBA00004651"/>
    </source>
</evidence>
<feature type="domain" description="ABC-2 type transporter transmembrane" evidence="7">
    <location>
        <begin position="20"/>
        <end position="376"/>
    </location>
</feature>
<evidence type="ECO:0000259" key="7">
    <source>
        <dbReference type="Pfam" id="PF12698"/>
    </source>
</evidence>
<dbReference type="Gene3D" id="3.40.1710.10">
    <property type="entry name" value="abc type-2 transporter like domain"/>
    <property type="match status" value="1"/>
</dbReference>
<feature type="transmembrane region" description="Helical" evidence="6">
    <location>
        <begin position="193"/>
        <end position="215"/>
    </location>
</feature>
<feature type="transmembrane region" description="Helical" evidence="6">
    <location>
        <begin position="21"/>
        <end position="40"/>
    </location>
</feature>
<feature type="transmembrane region" description="Helical" evidence="6">
    <location>
        <begin position="245"/>
        <end position="265"/>
    </location>
</feature>
<keyword evidence="4 6" id="KW-1133">Transmembrane helix</keyword>
<evidence type="ECO:0000256" key="2">
    <source>
        <dbReference type="ARBA" id="ARBA00022475"/>
    </source>
</evidence>
<dbReference type="PANTHER" id="PTHR30294">
    <property type="entry name" value="MEMBRANE COMPONENT OF ABC TRANSPORTER YHHJ-RELATED"/>
    <property type="match status" value="1"/>
</dbReference>
<dbReference type="InterPro" id="IPR051449">
    <property type="entry name" value="ABC-2_transporter_component"/>
</dbReference>
<protein>
    <recommendedName>
        <fullName evidence="7">ABC-2 type transporter transmembrane domain-containing protein</fullName>
    </recommendedName>
</protein>
<accession>A0ABP7HHU9</accession>
<evidence type="ECO:0000313" key="9">
    <source>
        <dbReference type="Proteomes" id="UP001501624"/>
    </source>
</evidence>
<reference evidence="9" key="1">
    <citation type="journal article" date="2019" name="Int. J. Syst. Evol. Microbiol.">
        <title>The Global Catalogue of Microorganisms (GCM) 10K type strain sequencing project: providing services to taxonomists for standard genome sequencing and annotation.</title>
        <authorList>
            <consortium name="The Broad Institute Genomics Platform"/>
            <consortium name="The Broad Institute Genome Sequencing Center for Infectious Disease"/>
            <person name="Wu L."/>
            <person name="Ma J."/>
        </authorList>
    </citation>
    <scope>NUCLEOTIDE SEQUENCE [LARGE SCALE GENOMIC DNA]</scope>
    <source>
        <strain evidence="9">JCM 17017</strain>
    </source>
</reference>
<feature type="transmembrane region" description="Helical" evidence="6">
    <location>
        <begin position="271"/>
        <end position="292"/>
    </location>
</feature>
<comment type="caution">
    <text evidence="8">The sequence shown here is derived from an EMBL/GenBank/DDBJ whole genome shotgun (WGS) entry which is preliminary data.</text>
</comment>
<gene>
    <name evidence="8" type="ORF">GCM10022380_10340</name>
</gene>
<comment type="subcellular location">
    <subcellularLocation>
        <location evidence="1">Cell membrane</location>
        <topology evidence="1">Multi-pass membrane protein</topology>
    </subcellularLocation>
</comment>
<dbReference type="Pfam" id="PF12698">
    <property type="entry name" value="ABC2_membrane_3"/>
    <property type="match status" value="1"/>
</dbReference>
<evidence type="ECO:0000256" key="4">
    <source>
        <dbReference type="ARBA" id="ARBA00022989"/>
    </source>
</evidence>
<dbReference type="Proteomes" id="UP001501624">
    <property type="component" value="Unassembled WGS sequence"/>
</dbReference>
<feature type="transmembrane region" description="Helical" evidence="6">
    <location>
        <begin position="304"/>
        <end position="324"/>
    </location>
</feature>
<organism evidence="8 9">
    <name type="scientific">Amycolatopsis tucumanensis</name>
    <dbReference type="NCBI Taxonomy" id="401106"/>
    <lineage>
        <taxon>Bacteria</taxon>
        <taxon>Bacillati</taxon>
        <taxon>Actinomycetota</taxon>
        <taxon>Actinomycetes</taxon>
        <taxon>Pseudonocardiales</taxon>
        <taxon>Pseudonocardiaceae</taxon>
        <taxon>Amycolatopsis</taxon>
    </lineage>
</organism>
<dbReference type="EMBL" id="BAABCM010000001">
    <property type="protein sequence ID" value="GAA3795274.1"/>
    <property type="molecule type" value="Genomic_DNA"/>
</dbReference>
<evidence type="ECO:0000256" key="5">
    <source>
        <dbReference type="ARBA" id="ARBA00023136"/>
    </source>
</evidence>
<name>A0ABP7HHU9_9PSEU</name>
<dbReference type="PANTHER" id="PTHR30294:SF38">
    <property type="entry name" value="TRANSPORT PERMEASE PROTEIN"/>
    <property type="match status" value="1"/>
</dbReference>
<dbReference type="RefSeq" id="WP_237334583.1">
    <property type="nucleotide sequence ID" value="NZ_BAABCM010000001.1"/>
</dbReference>
<keyword evidence="5 6" id="KW-0472">Membrane</keyword>
<evidence type="ECO:0000256" key="3">
    <source>
        <dbReference type="ARBA" id="ARBA00022692"/>
    </source>
</evidence>
<proteinExistence type="predicted"/>
<keyword evidence="2" id="KW-1003">Cell membrane</keyword>
<keyword evidence="9" id="KW-1185">Reference proteome</keyword>
<sequence length="385" mass="39145">MHPALVIAGKDLRQRLRDRSAWILGILAPVGVAMLISFAFRGAETFHTTVAVADLDRGPVAAAFTGFLTGPELDSVLAVETVPGVAEARQRVDDGGVSAALVIPAGFSAAAHSGAAVPVTVLTDVDAPLAGEVARSVAAAFVAQLNADLLATRTALVAGADPAGLAERAAALRLPEKVVSRAGGTAQQSGVSYYAPAMGMFFMFFSIGFTARGYFTEQRSGLLDRVAAAPVAPGTVLTGKALATFAYGTASLGTVALITTLGFGADWGPPGPVALLIVALGLALVCLTAFVITLARTERQAEGLAVIVTFGLVLLGGNFVYLGGAPDVIRTLTLATPNGWALRGFTDLSGGAGWPAVWPPLLAILAFCVVLGGASALLARRDAAR</sequence>